<keyword evidence="2" id="KW-0238">DNA-binding</keyword>
<dbReference type="AlphaFoldDB" id="A0A0U5LB87"/>
<reference evidence="8" key="1">
    <citation type="submission" date="2015-11" db="EMBL/GenBank/DDBJ databases">
        <authorList>
            <person name="Blom J."/>
        </authorList>
    </citation>
    <scope>NUCLEOTIDE SEQUENCE [LARGE SCALE GENOMIC DNA]</scope>
    <source>
        <plasmid evidence="8">pEM02</plasmid>
    </source>
</reference>
<dbReference type="SMART" id="SM00857">
    <property type="entry name" value="Resolvase"/>
    <property type="match status" value="1"/>
</dbReference>
<evidence type="ECO:0000256" key="5">
    <source>
        <dbReference type="PROSITE-ProRule" id="PRU10137"/>
    </source>
</evidence>
<dbReference type="FunFam" id="3.40.50.1390:FF:000010">
    <property type="entry name" value="Recombinase resolvase family"/>
    <property type="match status" value="1"/>
</dbReference>
<evidence type="ECO:0000256" key="3">
    <source>
        <dbReference type="ARBA" id="ARBA00023172"/>
    </source>
</evidence>
<dbReference type="InterPro" id="IPR006118">
    <property type="entry name" value="Recombinase_CS"/>
</dbReference>
<sequence>MYIFAYLRASTREQDAERARNRLQQFVAERGHRIASWYVENVSGASLRRPELMRLLENAAPGDAILIEQVDRLSRLDDDGWKTLKELISSKSLSIISLDLPTSYVALENHRGDEFTAAMLRAINAMMLDMLAAIARKDYQDRRRRQSEGIVKAVEGGKFKGRQPNLQMHQNVIKLRLQNGMSIRETASICGISERQVIRITQRHLSNCDPEGKGVGDEQQII</sequence>
<gene>
    <name evidence="7" type="ORF">EM595_p1106</name>
</gene>
<dbReference type="KEGG" id="ege:EM595_p1106"/>
<dbReference type="InterPro" id="IPR036162">
    <property type="entry name" value="Resolvase-like_N_sf"/>
</dbReference>
<dbReference type="InterPro" id="IPR006119">
    <property type="entry name" value="Resolv_N"/>
</dbReference>
<dbReference type="PROSITE" id="PS00397">
    <property type="entry name" value="RECOMBINASES_1"/>
    <property type="match status" value="1"/>
</dbReference>
<evidence type="ECO:0000256" key="2">
    <source>
        <dbReference type="ARBA" id="ARBA00023125"/>
    </source>
</evidence>
<dbReference type="OrthoDB" id="9786476at2"/>
<dbReference type="PANTHER" id="PTHR30461:SF25">
    <property type="entry name" value="RESOLVASE-RELATED"/>
    <property type="match status" value="1"/>
</dbReference>
<dbReference type="Gene3D" id="3.40.50.1390">
    <property type="entry name" value="Resolvase, N-terminal catalytic domain"/>
    <property type="match status" value="1"/>
</dbReference>
<evidence type="ECO:0000256" key="4">
    <source>
        <dbReference type="PIRSR" id="PIRSR606118-50"/>
    </source>
</evidence>
<keyword evidence="8" id="KW-1185">Reference proteome</keyword>
<dbReference type="PROSITE" id="PS00398">
    <property type="entry name" value="RECOMBINASES_2"/>
    <property type="match status" value="1"/>
</dbReference>
<evidence type="ECO:0000313" key="7">
    <source>
        <dbReference type="EMBL" id="CUU26352.1"/>
    </source>
</evidence>
<evidence type="ECO:0000256" key="1">
    <source>
        <dbReference type="ARBA" id="ARBA00022908"/>
    </source>
</evidence>
<dbReference type="RefSeq" id="WP_067437248.1">
    <property type="nucleotide sequence ID" value="NZ_JACSXD010000012.1"/>
</dbReference>
<dbReference type="PANTHER" id="PTHR30461">
    <property type="entry name" value="DNA-INVERTASE FROM LAMBDOID PROPHAGE"/>
    <property type="match status" value="1"/>
</dbReference>
<feature type="domain" description="Resolvase/invertase-type recombinase catalytic" evidence="6">
    <location>
        <begin position="2"/>
        <end position="157"/>
    </location>
</feature>
<evidence type="ECO:0000259" key="6">
    <source>
        <dbReference type="PROSITE" id="PS51736"/>
    </source>
</evidence>
<keyword evidence="1" id="KW-0229">DNA integration</keyword>
<keyword evidence="3" id="KW-0233">DNA recombination</keyword>
<dbReference type="EMBL" id="LN907829">
    <property type="protein sequence ID" value="CUU26352.1"/>
    <property type="molecule type" value="Genomic_DNA"/>
</dbReference>
<feature type="active site" description="O-(5'-phospho-DNA)-serine intermediate" evidence="4 5">
    <location>
        <position position="10"/>
    </location>
</feature>
<proteinExistence type="predicted"/>
<name>A0A0U5LB87_9GAMM</name>
<dbReference type="SUPFAM" id="SSF53041">
    <property type="entry name" value="Resolvase-like"/>
    <property type="match status" value="1"/>
</dbReference>
<dbReference type="InterPro" id="IPR050639">
    <property type="entry name" value="SSR_resolvase"/>
</dbReference>
<accession>A0A0U5LB87</accession>
<dbReference type="Pfam" id="PF00239">
    <property type="entry name" value="Resolvase"/>
    <property type="match status" value="1"/>
</dbReference>
<dbReference type="Proteomes" id="UP000059419">
    <property type="component" value="Plasmid pEM02"/>
</dbReference>
<dbReference type="GO" id="GO:0000150">
    <property type="term" value="F:DNA strand exchange activity"/>
    <property type="evidence" value="ECO:0007669"/>
    <property type="project" value="InterPro"/>
</dbReference>
<organism evidence="7 8">
    <name type="scientific">Duffyella gerundensis</name>
    <dbReference type="NCBI Taxonomy" id="1619313"/>
    <lineage>
        <taxon>Bacteria</taxon>
        <taxon>Pseudomonadati</taxon>
        <taxon>Pseudomonadota</taxon>
        <taxon>Gammaproteobacteria</taxon>
        <taxon>Enterobacterales</taxon>
        <taxon>Erwiniaceae</taxon>
        <taxon>Duffyella</taxon>
    </lineage>
</organism>
<evidence type="ECO:0000313" key="8">
    <source>
        <dbReference type="Proteomes" id="UP000059419"/>
    </source>
</evidence>
<protein>
    <submittedName>
        <fullName evidence="7">Serine recombinase</fullName>
    </submittedName>
</protein>
<dbReference type="GO" id="GO:0003677">
    <property type="term" value="F:DNA binding"/>
    <property type="evidence" value="ECO:0007669"/>
    <property type="project" value="UniProtKB-KW"/>
</dbReference>
<dbReference type="PATRIC" id="fig|1619313.3.peg.4295"/>
<dbReference type="PROSITE" id="PS51736">
    <property type="entry name" value="RECOMBINASES_3"/>
    <property type="match status" value="1"/>
</dbReference>
<geneLocation type="plasmid" evidence="8">
    <name>pEM02</name>
</geneLocation>
<dbReference type="GO" id="GO:0015074">
    <property type="term" value="P:DNA integration"/>
    <property type="evidence" value="ECO:0007669"/>
    <property type="project" value="UniProtKB-KW"/>
</dbReference>